<evidence type="ECO:0000313" key="2">
    <source>
        <dbReference type="Proteomes" id="UP000829401"/>
    </source>
</evidence>
<sequence>MLDRFLRNNLFLRIFALVLACIIWFVVHVLQDNSSAMSAQQSAGVTQAYNLPIHVQVGDDMVVSSMSQSTATIDVTTSALNLPTLPTDMLKAELVVNAQGLAPGKQVLHIAAVDLPNDIKKYQVKPLTVTVVLEKKVSEAKPIDVEISGTPADGYGMGQLSLNTQSVTVSGARTRVAAVSRVVGHVEVSGMKATDTKIVNLTPVDSQGNTVQDVDISPSSISVNVPIQAANQKVVLSPEVTGTPAPGYAVAGVKLQDTQVSESGIPAASLPKTGLTVPIDVSGLSKTTTVDVPVPLVQGMTQVTPSKVTAIVQVEPAATATFQQVPVTLSGSGSAVTLPNQPTIDVTVTGPASIVQGMTAKDVKVTVDTSNVKPGAKTAPVSVQVPQWVTVTALSQRTVAIDTSQG</sequence>
<dbReference type="STRING" id="1356854.N007_07970"/>
<accession>T0BPI1</accession>
<gene>
    <name evidence="1" type="ORF">K1I37_01890</name>
</gene>
<protein>
    <submittedName>
        <fullName evidence="1">CdaR family protein</fullName>
    </submittedName>
</protein>
<dbReference type="RefSeq" id="WP_021296658.1">
    <property type="nucleotide sequence ID" value="NZ_AURB01000132.1"/>
</dbReference>
<dbReference type="eggNOG" id="COG4856">
    <property type="taxonomic scope" value="Bacteria"/>
</dbReference>
<dbReference type="EMBL" id="CP080467">
    <property type="protein sequence ID" value="UNO49331.1"/>
    <property type="molecule type" value="Genomic_DNA"/>
</dbReference>
<dbReference type="InterPro" id="IPR012505">
    <property type="entry name" value="YbbR"/>
</dbReference>
<dbReference type="PANTHER" id="PTHR37804:SF1">
    <property type="entry name" value="CDAA REGULATORY PROTEIN CDAR"/>
    <property type="match status" value="1"/>
</dbReference>
<accession>A0A9E6ZLU1</accession>
<dbReference type="Proteomes" id="UP000829401">
    <property type="component" value="Chromosome"/>
</dbReference>
<dbReference type="KEGG" id="aaco:K1I37_01890"/>
<dbReference type="Pfam" id="PF07949">
    <property type="entry name" value="YbbR"/>
    <property type="match status" value="1"/>
</dbReference>
<reference evidence="2" key="1">
    <citation type="journal article" date="2022" name="G3 (Bethesda)">
        <title>Unveiling the complete genome sequence of Alicyclobacillus acidoterrestris DSM 3922T, a taint-producing strain.</title>
        <authorList>
            <person name="Leonardo I.C."/>
            <person name="Barreto Crespo M.T."/>
            <person name="Gaspar F.B."/>
        </authorList>
    </citation>
    <scope>NUCLEOTIDE SEQUENCE [LARGE SCALE GENOMIC DNA]</scope>
    <source>
        <strain evidence="2">DSM 3922</strain>
    </source>
</reference>
<dbReference type="PANTHER" id="PTHR37804">
    <property type="entry name" value="CDAA REGULATORY PROTEIN CDAR"/>
    <property type="match status" value="1"/>
</dbReference>
<dbReference type="AlphaFoldDB" id="T0BPI1"/>
<proteinExistence type="predicted"/>
<dbReference type="Gene3D" id="2.170.120.30">
    <property type="match status" value="2"/>
</dbReference>
<dbReference type="Gene3D" id="2.170.120.40">
    <property type="entry name" value="YbbR-like domain"/>
    <property type="match status" value="2"/>
</dbReference>
<dbReference type="InterPro" id="IPR053154">
    <property type="entry name" value="c-di-AMP_regulator"/>
</dbReference>
<name>T0BPI1_ALIAG</name>
<organism evidence="1 2">
    <name type="scientific">Alicyclobacillus acidoterrestris (strain ATCC 49025 / DSM 3922 / CIP 106132 / NCIMB 13137 / GD3B)</name>
    <dbReference type="NCBI Taxonomy" id="1356854"/>
    <lineage>
        <taxon>Bacteria</taxon>
        <taxon>Bacillati</taxon>
        <taxon>Bacillota</taxon>
        <taxon>Bacilli</taxon>
        <taxon>Bacillales</taxon>
        <taxon>Alicyclobacillaceae</taxon>
        <taxon>Alicyclobacillus</taxon>
    </lineage>
</organism>
<evidence type="ECO:0000313" key="1">
    <source>
        <dbReference type="EMBL" id="UNO49331.1"/>
    </source>
</evidence>
<keyword evidence="2" id="KW-1185">Reference proteome</keyword>
<dbReference type="OrthoDB" id="1013291at2"/>